<evidence type="ECO:0000256" key="1">
    <source>
        <dbReference type="SAM" id="Coils"/>
    </source>
</evidence>
<accession>A0ABR6YIL3</accession>
<name>A0ABR6YIL3_9BURK</name>
<comment type="caution">
    <text evidence="3">The sequence shown here is derived from an EMBL/GenBank/DDBJ whole genome shotgun (WGS) entry which is preliminary data.</text>
</comment>
<dbReference type="EMBL" id="JACOGC010000001">
    <property type="protein sequence ID" value="MBC3883745.1"/>
    <property type="molecule type" value="Genomic_DNA"/>
</dbReference>
<dbReference type="Pfam" id="PF09849">
    <property type="entry name" value="DUF2076"/>
    <property type="match status" value="1"/>
</dbReference>
<gene>
    <name evidence="3" type="ORF">H8K27_01230</name>
</gene>
<sequence>MSPQEMQVLQNFLDQLVQVQGVSKDPQAAALISQAVTRQPDAAYLLVQRALLLEQALAAANTQISSLQADLREQKALNALPASSAATPFLDPASSAWGNSASTRPLNPAPATAAVNVPAATSVTGNPLPAYGTAVASAPVAATAIPQSGSSFFGSQGSSLLGNVAATAAGVAAGAFLYQGLSHLMGGGSQHSALADQSMNQQLTSNEGGMIPGYFSQNPEPASSPDFTTDFTDTDASISDDSDIL</sequence>
<evidence type="ECO:0000313" key="4">
    <source>
        <dbReference type="Proteomes" id="UP000613113"/>
    </source>
</evidence>
<keyword evidence="4" id="KW-1185">Reference proteome</keyword>
<evidence type="ECO:0000256" key="2">
    <source>
        <dbReference type="SAM" id="MobiDB-lite"/>
    </source>
</evidence>
<reference evidence="3 4" key="1">
    <citation type="submission" date="2020-08" db="EMBL/GenBank/DDBJ databases">
        <title>Novel species isolated from subtropical streams in China.</title>
        <authorList>
            <person name="Lu H."/>
        </authorList>
    </citation>
    <scope>NUCLEOTIDE SEQUENCE [LARGE SCALE GENOMIC DNA]</scope>
    <source>
        <strain evidence="3 4">FT31W</strain>
    </source>
</reference>
<feature type="coiled-coil region" evidence="1">
    <location>
        <begin position="50"/>
        <end position="77"/>
    </location>
</feature>
<evidence type="ECO:0000313" key="3">
    <source>
        <dbReference type="EMBL" id="MBC3883745.1"/>
    </source>
</evidence>
<dbReference type="Proteomes" id="UP000613113">
    <property type="component" value="Unassembled WGS sequence"/>
</dbReference>
<organism evidence="3 4">
    <name type="scientific">Undibacterium griseum</name>
    <dbReference type="NCBI Taxonomy" id="2762295"/>
    <lineage>
        <taxon>Bacteria</taxon>
        <taxon>Pseudomonadati</taxon>
        <taxon>Pseudomonadota</taxon>
        <taxon>Betaproteobacteria</taxon>
        <taxon>Burkholderiales</taxon>
        <taxon>Oxalobacteraceae</taxon>
        <taxon>Undibacterium</taxon>
    </lineage>
</organism>
<proteinExistence type="predicted"/>
<dbReference type="RefSeq" id="WP_186861419.1">
    <property type="nucleotide sequence ID" value="NZ_JACOGC010000001.1"/>
</dbReference>
<feature type="region of interest" description="Disordered" evidence="2">
    <location>
        <begin position="214"/>
        <end position="245"/>
    </location>
</feature>
<keyword evidence="1" id="KW-0175">Coiled coil</keyword>
<feature type="compositionally biased region" description="Low complexity" evidence="2">
    <location>
        <begin position="223"/>
        <end position="237"/>
    </location>
</feature>
<dbReference type="InterPro" id="IPR018648">
    <property type="entry name" value="DUF2076"/>
</dbReference>
<protein>
    <submittedName>
        <fullName evidence="3">DUF2076 family protein</fullName>
    </submittedName>
</protein>